<dbReference type="AlphaFoldDB" id="A0A8D8TM60"/>
<protein>
    <submittedName>
        <fullName evidence="2">Uncharacterized protein</fullName>
    </submittedName>
</protein>
<sequence>MHGTVERTAEANSGQRGRVQGERTTVSRQFEAQFVQMSPSYLYLPACCHLIRSCFHLWFLHGSQLRQHPHSVFVSPCHALHALQYYRLELQSVVYPAGPIDKLQPP</sequence>
<dbReference type="EMBL" id="HBUF01287679">
    <property type="protein sequence ID" value="CAG6688620.1"/>
    <property type="molecule type" value="Transcribed_RNA"/>
</dbReference>
<accession>A0A8D8TM60</accession>
<evidence type="ECO:0000256" key="1">
    <source>
        <dbReference type="SAM" id="MobiDB-lite"/>
    </source>
</evidence>
<reference evidence="2" key="1">
    <citation type="submission" date="2021-05" db="EMBL/GenBank/DDBJ databases">
        <authorList>
            <person name="Alioto T."/>
            <person name="Alioto T."/>
            <person name="Gomez Garrido J."/>
        </authorList>
    </citation>
    <scope>NUCLEOTIDE SEQUENCE</scope>
</reference>
<proteinExistence type="predicted"/>
<dbReference type="EMBL" id="HBUF01287678">
    <property type="protein sequence ID" value="CAG6688617.1"/>
    <property type="molecule type" value="Transcribed_RNA"/>
</dbReference>
<organism evidence="2">
    <name type="scientific">Cacopsylla melanoneura</name>
    <dbReference type="NCBI Taxonomy" id="428564"/>
    <lineage>
        <taxon>Eukaryota</taxon>
        <taxon>Metazoa</taxon>
        <taxon>Ecdysozoa</taxon>
        <taxon>Arthropoda</taxon>
        <taxon>Hexapoda</taxon>
        <taxon>Insecta</taxon>
        <taxon>Pterygota</taxon>
        <taxon>Neoptera</taxon>
        <taxon>Paraneoptera</taxon>
        <taxon>Hemiptera</taxon>
        <taxon>Sternorrhyncha</taxon>
        <taxon>Psylloidea</taxon>
        <taxon>Psyllidae</taxon>
        <taxon>Psyllinae</taxon>
        <taxon>Cacopsylla</taxon>
    </lineage>
</organism>
<feature type="region of interest" description="Disordered" evidence="1">
    <location>
        <begin position="1"/>
        <end position="24"/>
    </location>
</feature>
<evidence type="ECO:0000313" key="2">
    <source>
        <dbReference type="EMBL" id="CAG6688620.1"/>
    </source>
</evidence>
<name>A0A8D8TM60_9HEMI</name>